<dbReference type="InterPro" id="IPR018759">
    <property type="entry name" value="BBP2_2"/>
</dbReference>
<accession>A0A3D8MCA4</accession>
<keyword evidence="2" id="KW-1185">Reference proteome</keyword>
<organism evidence="1 2">
    <name type="scientific">Alteromonas aestuariivivens</name>
    <dbReference type="NCBI Taxonomy" id="1938339"/>
    <lineage>
        <taxon>Bacteria</taxon>
        <taxon>Pseudomonadati</taxon>
        <taxon>Pseudomonadota</taxon>
        <taxon>Gammaproteobacteria</taxon>
        <taxon>Alteromonadales</taxon>
        <taxon>Alteromonadaceae</taxon>
        <taxon>Alteromonas/Salinimonas group</taxon>
        <taxon>Alteromonas</taxon>
    </lineage>
</organism>
<sequence>MLERFAILVALSFSSIVAQGSGAAEGLRFENGALLNGALEGGLGHESNISLSDEDQISSWFWQVSPEFELLLSPSNFTHVFKGSSQIRQYMNSHEDDFEDLKIIYTGRWEPNSQHRSRAVISIVKGHQKRGDGFTQDLSQPLEEVIQTDDKTLTLAHEYGRLVAKGRIGGELSYADRDFSNLHDFTDQFAFEQYGAGGWFYYRVGQQTNLTVDVAYDTYDYKLDEDVPRDSDSVKLLLGAVWEGLSKTTGQFKLGVERKMFGSAARNDYTGLTFDVGATWKPKTYSEFALDMNRAISEARLTGDPIVKTMMTVNWMHTWSEYMSSGARYQLRIDDEQGTRNRRDERHLIGVNVSRSLAKSVLVTGEIAWVSNHSNLPGFDYTNALVSIGLRVNL</sequence>
<protein>
    <recommendedName>
        <fullName evidence="3">Beta-barrel porin 2</fullName>
    </recommendedName>
</protein>
<reference evidence="2" key="1">
    <citation type="submission" date="2018-08" db="EMBL/GenBank/DDBJ databases">
        <authorList>
            <person name="Zhang J."/>
            <person name="Du Z.-J."/>
        </authorList>
    </citation>
    <scope>NUCLEOTIDE SEQUENCE [LARGE SCALE GENOMIC DNA]</scope>
    <source>
        <strain evidence="2">KCTC 52655</strain>
    </source>
</reference>
<evidence type="ECO:0008006" key="3">
    <source>
        <dbReference type="Google" id="ProtNLM"/>
    </source>
</evidence>
<dbReference type="EMBL" id="QRHA01000002">
    <property type="protein sequence ID" value="RDV28126.1"/>
    <property type="molecule type" value="Genomic_DNA"/>
</dbReference>
<gene>
    <name evidence="1" type="ORF">DXV75_03960</name>
</gene>
<dbReference type="Proteomes" id="UP000256561">
    <property type="component" value="Unassembled WGS sequence"/>
</dbReference>
<proteinExistence type="predicted"/>
<dbReference type="Pfam" id="PF10082">
    <property type="entry name" value="BBP2_2"/>
    <property type="match status" value="1"/>
</dbReference>
<evidence type="ECO:0000313" key="2">
    <source>
        <dbReference type="Proteomes" id="UP000256561"/>
    </source>
</evidence>
<dbReference type="AlphaFoldDB" id="A0A3D8MCA4"/>
<dbReference type="RefSeq" id="WP_115592084.1">
    <property type="nucleotide sequence ID" value="NZ_QRHA01000002.1"/>
</dbReference>
<name>A0A3D8MCA4_9ALTE</name>
<comment type="caution">
    <text evidence="1">The sequence shown here is derived from an EMBL/GenBank/DDBJ whole genome shotgun (WGS) entry which is preliminary data.</text>
</comment>
<evidence type="ECO:0000313" key="1">
    <source>
        <dbReference type="EMBL" id="RDV28126.1"/>
    </source>
</evidence>
<dbReference type="OrthoDB" id="9153755at2"/>